<dbReference type="GO" id="GO:0046394">
    <property type="term" value="P:carboxylic acid biosynthetic process"/>
    <property type="evidence" value="ECO:0007669"/>
    <property type="project" value="UniProtKB-ARBA"/>
</dbReference>
<dbReference type="GO" id="GO:0016829">
    <property type="term" value="F:lyase activity"/>
    <property type="evidence" value="ECO:0007669"/>
    <property type="project" value="UniProtKB-KW"/>
</dbReference>
<dbReference type="InterPro" id="IPR043132">
    <property type="entry name" value="BCAT-like_C"/>
</dbReference>
<dbReference type="EMBL" id="RBKV01000001">
    <property type="protein sequence ID" value="RKR96888.1"/>
    <property type="molecule type" value="Genomic_DNA"/>
</dbReference>
<evidence type="ECO:0000313" key="3">
    <source>
        <dbReference type="Proteomes" id="UP000274762"/>
    </source>
</evidence>
<sequence>MNPTKQSRHHRTSVLATLAVMAQPILVTVDGAVLDPDVPILHADDLAAVRGDGIFETLLVRDGRARVVDLHLQRLSRSAKALDLPAPDEEKWADAIATGARVWAEANGNAEGLMRLVYSRGRESAPVDAAPPRDRDETGLTREANAATEYLTVGPVAERAAKVRENGVKVITAPRGYSVDLAAVAPWQLLGAKTLSYATNMAALRYAAEQGADDVIYTSSEGYVLESPRSTVIVVEGKRLITPPPEIGILSGTTQQALFAQANKDGWETEVHALRPADLICAESVWLVSSITLATRVIELNGYSMTTPARPQDFSALVDRAIG</sequence>
<dbReference type="NCBIfam" id="NF005886">
    <property type="entry name" value="PRK07849.1-1"/>
    <property type="match status" value="1"/>
</dbReference>
<dbReference type="GO" id="GO:0005829">
    <property type="term" value="C:cytosol"/>
    <property type="evidence" value="ECO:0007669"/>
    <property type="project" value="TreeGrafter"/>
</dbReference>
<dbReference type="Pfam" id="PF01063">
    <property type="entry name" value="Aminotran_4"/>
    <property type="match status" value="1"/>
</dbReference>
<evidence type="ECO:0000256" key="1">
    <source>
        <dbReference type="ARBA" id="ARBA00009320"/>
    </source>
</evidence>
<accession>A0A495K8D4</accession>
<dbReference type="PANTHER" id="PTHR42743:SF11">
    <property type="entry name" value="AMINODEOXYCHORISMATE LYASE"/>
    <property type="match status" value="1"/>
</dbReference>
<reference evidence="2 3" key="1">
    <citation type="submission" date="2018-10" db="EMBL/GenBank/DDBJ databases">
        <title>Sequencing the genomes of 1000 actinobacteria strains.</title>
        <authorList>
            <person name="Klenk H.-P."/>
        </authorList>
    </citation>
    <scope>NUCLEOTIDE SEQUENCE [LARGE SCALE GENOMIC DNA]</scope>
    <source>
        <strain evidence="2 3">DSM 44343</strain>
    </source>
</reference>
<dbReference type="Gene3D" id="3.20.10.10">
    <property type="entry name" value="D-amino Acid Aminotransferase, subunit A, domain 2"/>
    <property type="match status" value="1"/>
</dbReference>
<dbReference type="Proteomes" id="UP000274762">
    <property type="component" value="Unassembled WGS sequence"/>
</dbReference>
<name>A0A495K8D4_WILMA</name>
<dbReference type="SUPFAM" id="SSF56752">
    <property type="entry name" value="D-aminoacid aminotransferase-like PLP-dependent enzymes"/>
    <property type="match status" value="1"/>
</dbReference>
<gene>
    <name evidence="2" type="ORF">DFJ75_3750</name>
</gene>
<dbReference type="PANTHER" id="PTHR42743">
    <property type="entry name" value="AMINO-ACID AMINOTRANSFERASE"/>
    <property type="match status" value="1"/>
</dbReference>
<dbReference type="InterPro" id="IPR036038">
    <property type="entry name" value="Aminotransferase-like"/>
</dbReference>
<dbReference type="InterPro" id="IPR043131">
    <property type="entry name" value="BCAT-like_N"/>
</dbReference>
<protein>
    <submittedName>
        <fullName evidence="2">4-amino-4-deoxychorismate lyase</fullName>
    </submittedName>
</protein>
<dbReference type="InterPro" id="IPR050571">
    <property type="entry name" value="Class-IV_PLP-Dep_Aminotrnsfr"/>
</dbReference>
<evidence type="ECO:0000313" key="2">
    <source>
        <dbReference type="EMBL" id="RKR96888.1"/>
    </source>
</evidence>
<keyword evidence="2" id="KW-0456">Lyase</keyword>
<dbReference type="AlphaFoldDB" id="A0A495K8D4"/>
<dbReference type="InterPro" id="IPR001544">
    <property type="entry name" value="Aminotrans_IV"/>
</dbReference>
<comment type="similarity">
    <text evidence="1">Belongs to the class-IV pyridoxal-phosphate-dependent aminotransferase family.</text>
</comment>
<dbReference type="Gene3D" id="3.30.470.10">
    <property type="match status" value="1"/>
</dbReference>
<proteinExistence type="inferred from homology"/>
<comment type="caution">
    <text evidence="2">The sequence shown here is derived from an EMBL/GenBank/DDBJ whole genome shotgun (WGS) entry which is preliminary data.</text>
</comment>
<organism evidence="2 3">
    <name type="scientific">Williamsia marianensis</name>
    <dbReference type="NCBI Taxonomy" id="85044"/>
    <lineage>
        <taxon>Bacteria</taxon>
        <taxon>Bacillati</taxon>
        <taxon>Actinomycetota</taxon>
        <taxon>Actinomycetes</taxon>
        <taxon>Mycobacteriales</taxon>
        <taxon>Nocardiaceae</taxon>
        <taxon>Williamsia</taxon>
    </lineage>
</organism>